<evidence type="ECO:0008006" key="2">
    <source>
        <dbReference type="Google" id="ProtNLM"/>
    </source>
</evidence>
<dbReference type="OrthoDB" id="7700848at2759"/>
<protein>
    <recommendedName>
        <fullName evidence="2">Reverse transcriptase zinc-binding domain-containing protein</fullName>
    </recommendedName>
</protein>
<dbReference type="SUPFAM" id="SSF53098">
    <property type="entry name" value="Ribonuclease H-like"/>
    <property type="match status" value="1"/>
</dbReference>
<gene>
    <name evidence="1" type="ORF">DMN91_011785</name>
</gene>
<comment type="caution">
    <text evidence="1">The sequence shown here is derived from an EMBL/GenBank/DDBJ whole genome shotgun (WGS) entry which is preliminary data.</text>
</comment>
<dbReference type="EMBL" id="QOIP01000012">
    <property type="protein sequence ID" value="RLU16027.1"/>
    <property type="molecule type" value="Genomic_DNA"/>
</dbReference>
<proteinExistence type="predicted"/>
<evidence type="ECO:0000313" key="1">
    <source>
        <dbReference type="EMBL" id="RLU16027.1"/>
    </source>
</evidence>
<dbReference type="Proteomes" id="UP000279307">
    <property type="component" value="Chromosome 12"/>
</dbReference>
<reference evidence="1" key="1">
    <citation type="journal article" date="2018" name="Genome Res.">
        <title>The genomic architecture and molecular evolution of ant odorant receptors.</title>
        <authorList>
            <person name="McKenzie S.K."/>
            <person name="Kronauer D.J.C."/>
        </authorList>
    </citation>
    <scope>NUCLEOTIDE SEQUENCE [LARGE SCALE GENOMIC DNA]</scope>
    <source>
        <strain evidence="1">Clonal line C1</strain>
    </source>
</reference>
<reference evidence="1" key="2">
    <citation type="submission" date="2018-07" db="EMBL/GenBank/DDBJ databases">
        <authorList>
            <person name="Mckenzie S.K."/>
            <person name="Kronauer D.J.C."/>
        </authorList>
    </citation>
    <scope>NUCLEOTIDE SEQUENCE</scope>
    <source>
        <strain evidence="1">Clonal line C1</strain>
    </source>
</reference>
<organism evidence="1">
    <name type="scientific">Ooceraea biroi</name>
    <name type="common">Clonal raider ant</name>
    <name type="synonym">Cerapachys biroi</name>
    <dbReference type="NCBI Taxonomy" id="2015173"/>
    <lineage>
        <taxon>Eukaryota</taxon>
        <taxon>Metazoa</taxon>
        <taxon>Ecdysozoa</taxon>
        <taxon>Arthropoda</taxon>
        <taxon>Hexapoda</taxon>
        <taxon>Insecta</taxon>
        <taxon>Pterygota</taxon>
        <taxon>Neoptera</taxon>
        <taxon>Endopterygota</taxon>
        <taxon>Hymenoptera</taxon>
        <taxon>Apocrita</taxon>
        <taxon>Aculeata</taxon>
        <taxon>Formicoidea</taxon>
        <taxon>Formicidae</taxon>
        <taxon>Dorylinae</taxon>
        <taxon>Ooceraea</taxon>
    </lineage>
</organism>
<dbReference type="PANTHER" id="PTHR47501:SF5">
    <property type="entry name" value="HAT C-TERMINAL DIMERISATION DOMAIN-CONTAINING PROTEIN"/>
    <property type="match status" value="1"/>
</dbReference>
<dbReference type="AlphaFoldDB" id="A0A3L8D6D2"/>
<name>A0A3L8D6D2_OOCBI</name>
<dbReference type="PANTHER" id="PTHR47501">
    <property type="entry name" value="TRANSPOSASE-RELATED"/>
    <property type="match status" value="1"/>
</dbReference>
<accession>A0A3L8D6D2</accession>
<dbReference type="InterPro" id="IPR012337">
    <property type="entry name" value="RNaseH-like_sf"/>
</dbReference>
<sequence length="318" mass="36481">MGDASTVYKYRSIFAKLSKLWSNQNQYTQIADKIKDICRVYLKTSVITRNSTFDCIAQLLTLLKDNSEKINICLDYCNLQRLTESEIQFLEEYYKVMEPLARALDILQSDTGMHFSYLLPVLTTLKEKLDKMILRIAIHYLLLFNKDLCAHVRRHGDVDNVEAADIYAEERVLTQRQWTLYLGGDTVVRVHTRDAVLPVLSEWMARSWGGINYHMTQILMGHGCFGTYLARIGKVPTDLCEHCGSGADSSEHTLLTCVAWSAERDELVAVLGPLTSLRDAVAGIVNTRRAWSAFYLFCVRVMRTKEERERAWQNVRPP</sequence>